<proteinExistence type="predicted"/>
<evidence type="ECO:0000259" key="2">
    <source>
        <dbReference type="Pfam" id="PF01609"/>
    </source>
</evidence>
<dbReference type="PANTHER" id="PTHR35604:SF2">
    <property type="entry name" value="TRANSPOSASE INSH FOR INSERTION SEQUENCE ELEMENT IS5A-RELATED"/>
    <property type="match status" value="1"/>
</dbReference>
<dbReference type="PANTHER" id="PTHR35604">
    <property type="entry name" value="TRANSPOSASE INSH FOR INSERTION SEQUENCE ELEMENT IS5A-RELATED"/>
    <property type="match status" value="1"/>
</dbReference>
<evidence type="ECO:0000256" key="1">
    <source>
        <dbReference type="SAM" id="MobiDB-lite"/>
    </source>
</evidence>
<feature type="compositionally biased region" description="Basic and acidic residues" evidence="1">
    <location>
        <begin position="328"/>
        <end position="338"/>
    </location>
</feature>
<dbReference type="GO" id="GO:0004803">
    <property type="term" value="F:transposase activity"/>
    <property type="evidence" value="ECO:0007669"/>
    <property type="project" value="InterPro"/>
</dbReference>
<protein>
    <submittedName>
        <fullName evidence="4">Transposase for insertion sequence element</fullName>
    </submittedName>
</protein>
<organism evidence="4">
    <name type="scientific">mine drainage metagenome</name>
    <dbReference type="NCBI Taxonomy" id="410659"/>
    <lineage>
        <taxon>unclassified sequences</taxon>
        <taxon>metagenomes</taxon>
        <taxon>ecological metagenomes</taxon>
    </lineage>
</organism>
<evidence type="ECO:0000313" key="4">
    <source>
        <dbReference type="EMBL" id="EQD76617.1"/>
    </source>
</evidence>
<feature type="compositionally biased region" description="Polar residues" evidence="1">
    <location>
        <begin position="339"/>
        <end position="348"/>
    </location>
</feature>
<dbReference type="GO" id="GO:0006313">
    <property type="term" value="P:DNA transposition"/>
    <property type="evidence" value="ECO:0007669"/>
    <property type="project" value="InterPro"/>
</dbReference>
<dbReference type="InterPro" id="IPR002559">
    <property type="entry name" value="Transposase_11"/>
</dbReference>
<dbReference type="AlphaFoldDB" id="T1C3Q8"/>
<reference evidence="4" key="2">
    <citation type="journal article" date="2014" name="ISME J.">
        <title>Microbial stratification in low pH oxic and suboxic macroscopic growths along an acid mine drainage.</title>
        <authorList>
            <person name="Mendez-Garcia C."/>
            <person name="Mesa V."/>
            <person name="Sprenger R.R."/>
            <person name="Richter M."/>
            <person name="Diez M.S."/>
            <person name="Solano J."/>
            <person name="Bargiela R."/>
            <person name="Golyshina O.V."/>
            <person name="Manteca A."/>
            <person name="Ramos J.L."/>
            <person name="Gallego J.R."/>
            <person name="Llorente I."/>
            <person name="Martins Dos Santos V.A."/>
            <person name="Jensen O.N."/>
            <person name="Pelaez A.I."/>
            <person name="Sanchez J."/>
            <person name="Ferrer M."/>
        </authorList>
    </citation>
    <scope>NUCLEOTIDE SEQUENCE</scope>
</reference>
<feature type="domain" description="Transposase InsH N-terminal" evidence="3">
    <location>
        <begin position="26"/>
        <end position="120"/>
    </location>
</feature>
<comment type="caution">
    <text evidence="4">The sequence shown here is derived from an EMBL/GenBank/DDBJ whole genome shotgun (WGS) entry which is preliminary data.</text>
</comment>
<gene>
    <name evidence="4" type="ORF">B1A_03306</name>
</gene>
<feature type="non-terminal residue" evidence="4">
    <location>
        <position position="478"/>
    </location>
</feature>
<accession>T1C3Q8</accession>
<dbReference type="GO" id="GO:0003677">
    <property type="term" value="F:DNA binding"/>
    <property type="evidence" value="ECO:0007669"/>
    <property type="project" value="InterPro"/>
</dbReference>
<dbReference type="Pfam" id="PF01609">
    <property type="entry name" value="DDE_Tnp_1"/>
    <property type="match status" value="1"/>
</dbReference>
<sequence>MAMGRREDQQKQEPLWIAHTELASAPGHPFYEKLNELLDAERFDPFVEALSAKFYAKKFGRPSLLPGIYFRSLLIGYFEGIEAERGIAWRVADSLGLRRFLGIALTEATPDHSTLSRTRRLIDLETHEQVFAWVLNLLADRGLLQGKRIGIDATTLEANAAMKSIVRRDTGESYNEFLTGLAKESGMETPTREDLARLDRKREKRTSNKEWMSPTDGDARIAKMKDGSTHLAHKAEHAVDMESGAVVAVTLQAADLGDTTTVHKTLAEAGLAVAELVGREAELHPEDTPKVNVDGVEELVADKGYHSGSVLEQVKALEVSTYIPERKQAGKRNWDGKQSEQQAVEANQSRVTGDYGKQLLRRRGEFVERSFAHCYETGGMRRCTLRGHENILKRLLIHIGAFNISLVLRKMLGAGKPRELKNRAAMLILCLLERLTRCYRPDGAVESRTGTILALSGTNRFGKPQYRLIWNLSTLTTG</sequence>
<dbReference type="Pfam" id="PF05598">
    <property type="entry name" value="DUF772"/>
    <property type="match status" value="1"/>
</dbReference>
<feature type="domain" description="Transposase IS4-like" evidence="2">
    <location>
        <begin position="223"/>
        <end position="404"/>
    </location>
</feature>
<feature type="region of interest" description="Disordered" evidence="1">
    <location>
        <begin position="328"/>
        <end position="348"/>
    </location>
</feature>
<reference evidence="4" key="1">
    <citation type="submission" date="2013-08" db="EMBL/GenBank/DDBJ databases">
        <authorList>
            <person name="Mendez C."/>
            <person name="Richter M."/>
            <person name="Ferrer M."/>
            <person name="Sanchez J."/>
        </authorList>
    </citation>
    <scope>NUCLEOTIDE SEQUENCE</scope>
</reference>
<name>T1C3Q8_9ZZZZ</name>
<dbReference type="InterPro" id="IPR008490">
    <property type="entry name" value="Transposase_InsH_N"/>
</dbReference>
<dbReference type="EMBL" id="AUZX01002432">
    <property type="protein sequence ID" value="EQD76617.1"/>
    <property type="molecule type" value="Genomic_DNA"/>
</dbReference>
<evidence type="ECO:0000259" key="3">
    <source>
        <dbReference type="Pfam" id="PF05598"/>
    </source>
</evidence>